<evidence type="ECO:0000256" key="2">
    <source>
        <dbReference type="SAM" id="SignalP"/>
    </source>
</evidence>
<evidence type="ECO:0000256" key="1">
    <source>
        <dbReference type="SAM" id="MobiDB-lite"/>
    </source>
</evidence>
<feature type="signal peptide" evidence="2">
    <location>
        <begin position="1"/>
        <end position="20"/>
    </location>
</feature>
<dbReference type="PROSITE" id="PS51257">
    <property type="entry name" value="PROKAR_LIPOPROTEIN"/>
    <property type="match status" value="1"/>
</dbReference>
<evidence type="ECO:0000313" key="4">
    <source>
        <dbReference type="Proteomes" id="UP000305233"/>
    </source>
</evidence>
<reference evidence="3 4" key="1">
    <citation type="submission" date="2019-04" db="EMBL/GenBank/DDBJ databases">
        <authorList>
            <person name="Liu Q."/>
            <person name="Xin Y.-H."/>
        </authorList>
    </citation>
    <scope>NUCLEOTIDE SEQUENCE [LARGE SCALE GENOMIC DNA]</scope>
    <source>
        <strain evidence="3 4">AM23</strain>
    </source>
</reference>
<dbReference type="Proteomes" id="UP000305233">
    <property type="component" value="Unassembled WGS sequence"/>
</dbReference>
<keyword evidence="2" id="KW-0732">Signal</keyword>
<name>A0A4S5EA20_9MICC</name>
<dbReference type="AlphaFoldDB" id="A0A4S5EA20"/>
<dbReference type="EMBL" id="SSWH01000001">
    <property type="protein sequence ID" value="THJ68575.1"/>
    <property type="molecule type" value="Genomic_DNA"/>
</dbReference>
<dbReference type="OrthoDB" id="4932198at2"/>
<keyword evidence="4" id="KW-1185">Reference proteome</keyword>
<evidence type="ECO:0008006" key="5">
    <source>
        <dbReference type="Google" id="ProtNLM"/>
    </source>
</evidence>
<accession>A0A4S5EA20</accession>
<protein>
    <recommendedName>
        <fullName evidence="5">Sensor domain-containing protein</fullName>
    </recommendedName>
</protein>
<sequence length="238" mass="25752">MGTKALHVMVVVLMSLAAVSCTGGAPDSDESVPTPGASTSAAAEPTDRLENRLASLTDLEGRPLYIEPESRTRALLEAGSTPPPVEPTYSPTECAPPQEFTPPPESLEGVWGRSNLNDGEYRLEVWIYTAPEEELVEYLIPSDVEVDALCQDFAFSFSGITQNFSYTLRDSPPVAPHAQRYHYTVTQDGSTTRYVTIAAVNGTVATVVTLSTDEPADRAMSDAILRLAQQATQRIDEE</sequence>
<dbReference type="RefSeq" id="WP_136452677.1">
    <property type="nucleotide sequence ID" value="NZ_SSWH01000001.1"/>
</dbReference>
<comment type="caution">
    <text evidence="3">The sequence shown here is derived from an EMBL/GenBank/DDBJ whole genome shotgun (WGS) entry which is preliminary data.</text>
</comment>
<organism evidence="3 4">
    <name type="scientific">Arthrobacter echini</name>
    <dbReference type="NCBI Taxonomy" id="1529066"/>
    <lineage>
        <taxon>Bacteria</taxon>
        <taxon>Bacillati</taxon>
        <taxon>Actinomycetota</taxon>
        <taxon>Actinomycetes</taxon>
        <taxon>Micrococcales</taxon>
        <taxon>Micrococcaceae</taxon>
        <taxon>Arthrobacter</taxon>
    </lineage>
</organism>
<gene>
    <name evidence="3" type="ORF">E8P82_01295</name>
</gene>
<feature type="region of interest" description="Disordered" evidence="1">
    <location>
        <begin position="22"/>
        <end position="49"/>
    </location>
</feature>
<feature type="chain" id="PRO_5038371674" description="Sensor domain-containing protein" evidence="2">
    <location>
        <begin position="21"/>
        <end position="238"/>
    </location>
</feature>
<evidence type="ECO:0000313" key="3">
    <source>
        <dbReference type="EMBL" id="THJ68575.1"/>
    </source>
</evidence>
<proteinExistence type="predicted"/>